<comment type="catalytic activity">
    <reaction evidence="24">
        <text>(9Z,12Z)-octadecadienoate + AH2 + O2 = (13S)-hydroxy-(9Z,11E)-octadecadienoate + A + H2O</text>
        <dbReference type="Rhea" id="RHEA:75451"/>
        <dbReference type="ChEBI" id="CHEBI:13193"/>
        <dbReference type="ChEBI" id="CHEBI:15377"/>
        <dbReference type="ChEBI" id="CHEBI:15379"/>
        <dbReference type="ChEBI" id="CHEBI:17499"/>
        <dbReference type="ChEBI" id="CHEBI:30245"/>
        <dbReference type="ChEBI" id="CHEBI:90850"/>
    </reaction>
    <physiologicalReaction direction="left-to-right" evidence="24">
        <dbReference type="Rhea" id="RHEA:75452"/>
    </physiologicalReaction>
</comment>
<comment type="catalytic activity">
    <reaction evidence="25">
        <text>(9Z,12Z)-octadecadienoate + AH2 + O2 = (13R)-hydroxy-(9Z,11E)-octadecadienoate + A + H2O</text>
        <dbReference type="Rhea" id="RHEA:75455"/>
        <dbReference type="ChEBI" id="CHEBI:13193"/>
        <dbReference type="ChEBI" id="CHEBI:15377"/>
        <dbReference type="ChEBI" id="CHEBI:15379"/>
        <dbReference type="ChEBI" id="CHEBI:17499"/>
        <dbReference type="ChEBI" id="CHEBI:30245"/>
        <dbReference type="ChEBI" id="CHEBI:136655"/>
    </reaction>
    <physiologicalReaction direction="left-to-right" evidence="25">
        <dbReference type="Rhea" id="RHEA:75456"/>
    </physiologicalReaction>
</comment>
<evidence type="ECO:0000313" key="32">
    <source>
        <dbReference type="Proteomes" id="UP001186944"/>
    </source>
</evidence>
<keyword evidence="18" id="KW-0560">Oxidoreductase</keyword>
<reference evidence="31" key="1">
    <citation type="submission" date="2019-08" db="EMBL/GenBank/DDBJ databases">
        <title>The improved chromosome-level genome for the pearl oyster Pinctada fucata martensii using PacBio sequencing and Hi-C.</title>
        <authorList>
            <person name="Zheng Z."/>
        </authorList>
    </citation>
    <scope>NUCLEOTIDE SEQUENCE</scope>
    <source>
        <strain evidence="31">ZZ-2019</strain>
        <tissue evidence="31">Adductor muscle</tissue>
    </source>
</reference>
<evidence type="ECO:0000256" key="26">
    <source>
        <dbReference type="PIRSR" id="PIRSR619791-1"/>
    </source>
</evidence>
<dbReference type="GO" id="GO:0004666">
    <property type="term" value="F:prostaglandin-endoperoxide synthase activity"/>
    <property type="evidence" value="ECO:0007669"/>
    <property type="project" value="UniProtKB-EC"/>
</dbReference>
<comment type="caution">
    <text evidence="31">The sequence shown here is derived from an EMBL/GenBank/DDBJ whole genome shotgun (WGS) entry which is preliminary data.</text>
</comment>
<evidence type="ECO:0000256" key="10">
    <source>
        <dbReference type="ARBA" id="ARBA00022559"/>
    </source>
</evidence>
<dbReference type="PROSITE" id="PS50292">
    <property type="entry name" value="PEROXIDASE_3"/>
    <property type="match status" value="1"/>
</dbReference>
<dbReference type="InterPro" id="IPR019791">
    <property type="entry name" value="Haem_peroxidase_animal"/>
</dbReference>
<feature type="binding site" description="axial binding residue" evidence="27">
    <location>
        <position position="377"/>
    </location>
    <ligand>
        <name>heme b</name>
        <dbReference type="ChEBI" id="CHEBI:60344"/>
    </ligand>
    <ligandPart>
        <name>Fe</name>
        <dbReference type="ChEBI" id="CHEBI:18248"/>
    </ligandPart>
</feature>
<evidence type="ECO:0000256" key="5">
    <source>
        <dbReference type="ARBA" id="ARBA00008928"/>
    </source>
</evidence>
<evidence type="ECO:0000256" key="27">
    <source>
        <dbReference type="PIRSR" id="PIRSR619791-2"/>
    </source>
</evidence>
<evidence type="ECO:0000256" key="17">
    <source>
        <dbReference type="ARBA" id="ARBA00022964"/>
    </source>
</evidence>
<evidence type="ECO:0000256" key="2">
    <source>
        <dbReference type="ARBA" id="ARBA00004524"/>
    </source>
</evidence>
<dbReference type="GO" id="GO:0046872">
    <property type="term" value="F:metal ion binding"/>
    <property type="evidence" value="ECO:0007669"/>
    <property type="project" value="UniProtKB-KW"/>
</dbReference>
<evidence type="ECO:0000256" key="20">
    <source>
        <dbReference type="ARBA" id="ARBA00023098"/>
    </source>
</evidence>
<keyword evidence="13 27" id="KW-0479">Metal-binding</keyword>
<evidence type="ECO:0000256" key="22">
    <source>
        <dbReference type="ARBA" id="ARBA00035976"/>
    </source>
</evidence>
<keyword evidence="17" id="KW-0223">Dioxygenase</keyword>
<feature type="signal peptide" evidence="29">
    <location>
        <begin position="1"/>
        <end position="22"/>
    </location>
</feature>
<keyword evidence="21" id="KW-0275">Fatty acid biosynthesis</keyword>
<dbReference type="GO" id="GO:0019371">
    <property type="term" value="P:cyclooxygenase pathway"/>
    <property type="evidence" value="ECO:0007669"/>
    <property type="project" value="TreeGrafter"/>
</dbReference>
<dbReference type="Gene3D" id="1.10.640.10">
    <property type="entry name" value="Haem peroxidase domain superfamily, animal type"/>
    <property type="match status" value="1"/>
</dbReference>
<dbReference type="InterPro" id="IPR010255">
    <property type="entry name" value="Haem_peroxidase_sf"/>
</dbReference>
<dbReference type="GO" id="GO:0004601">
    <property type="term" value="F:peroxidase activity"/>
    <property type="evidence" value="ECO:0007669"/>
    <property type="project" value="UniProtKB-KW"/>
</dbReference>
<dbReference type="PRINTS" id="PR00457">
    <property type="entry name" value="ANPEROXIDASE"/>
</dbReference>
<dbReference type="Gene3D" id="2.10.25.10">
    <property type="entry name" value="Laminin"/>
    <property type="match status" value="1"/>
</dbReference>
<keyword evidence="10" id="KW-0575">Peroxidase</keyword>
<evidence type="ECO:0000313" key="31">
    <source>
        <dbReference type="EMBL" id="KAK3088071.1"/>
    </source>
</evidence>
<evidence type="ECO:0000256" key="1">
    <source>
        <dbReference type="ARBA" id="ARBA00001970"/>
    </source>
</evidence>
<gene>
    <name evidence="31" type="ORF">FSP39_014318</name>
</gene>
<keyword evidence="32" id="KW-1185">Reference proteome</keyword>
<comment type="subunit">
    <text evidence="6">Homodimer.</text>
</comment>
<dbReference type="CDD" id="cd00054">
    <property type="entry name" value="EGF_CA"/>
    <property type="match status" value="1"/>
</dbReference>
<comment type="pathway">
    <text evidence="4">Lipid metabolism; prostaglandin biosynthesis.</text>
</comment>
<evidence type="ECO:0000256" key="23">
    <source>
        <dbReference type="ARBA" id="ARBA00036313"/>
    </source>
</evidence>
<evidence type="ECO:0000256" key="6">
    <source>
        <dbReference type="ARBA" id="ARBA00011738"/>
    </source>
</evidence>
<keyword evidence="15" id="KW-0276">Fatty acid metabolism</keyword>
<comment type="subcellular location">
    <subcellularLocation>
        <location evidence="3">Endoplasmic reticulum membrane</location>
    </subcellularLocation>
    <subcellularLocation>
        <location evidence="2">Microsome membrane</location>
    </subcellularLocation>
</comment>
<dbReference type="PANTHER" id="PTHR11903:SF39">
    <property type="entry name" value="PROSTAGLANDIN G_H SYNTHASE 2-LIKE"/>
    <property type="match status" value="1"/>
</dbReference>
<evidence type="ECO:0000259" key="30">
    <source>
        <dbReference type="PROSITE" id="PS50026"/>
    </source>
</evidence>
<comment type="similarity">
    <text evidence="5">Belongs to the prostaglandin G/H synthase family.</text>
</comment>
<dbReference type="InterPro" id="IPR050783">
    <property type="entry name" value="Oxylipin_biosynth_metab"/>
</dbReference>
<dbReference type="GO" id="GO:0020037">
    <property type="term" value="F:heme binding"/>
    <property type="evidence" value="ECO:0007669"/>
    <property type="project" value="InterPro"/>
</dbReference>
<dbReference type="SUPFAM" id="SSF48113">
    <property type="entry name" value="Heme-dependent peroxidases"/>
    <property type="match status" value="1"/>
</dbReference>
<comment type="cofactor">
    <cofactor evidence="1">
        <name>heme b</name>
        <dbReference type="ChEBI" id="CHEBI:60344"/>
    </cofactor>
</comment>
<keyword evidence="8" id="KW-0644">Prostaglandin metabolism</keyword>
<dbReference type="GO" id="GO:0016702">
    <property type="term" value="F:oxidoreductase activity, acting on single donors with incorporation of molecular oxygen, incorporation of two atoms of oxygen"/>
    <property type="evidence" value="ECO:0007669"/>
    <property type="project" value="TreeGrafter"/>
</dbReference>
<keyword evidence="14" id="KW-0256">Endoplasmic reticulum</keyword>
<evidence type="ECO:0000256" key="15">
    <source>
        <dbReference type="ARBA" id="ARBA00022832"/>
    </source>
</evidence>
<dbReference type="EC" id="1.14.99.1" evidence="7"/>
<dbReference type="GO" id="GO:0043005">
    <property type="term" value="C:neuron projection"/>
    <property type="evidence" value="ECO:0007669"/>
    <property type="project" value="TreeGrafter"/>
</dbReference>
<proteinExistence type="inferred from homology"/>
<evidence type="ECO:0000256" key="16">
    <source>
        <dbReference type="ARBA" id="ARBA00022848"/>
    </source>
</evidence>
<evidence type="ECO:0000256" key="3">
    <source>
        <dbReference type="ARBA" id="ARBA00004586"/>
    </source>
</evidence>
<evidence type="ECO:0000256" key="13">
    <source>
        <dbReference type="ARBA" id="ARBA00022723"/>
    </source>
</evidence>
<accession>A0AA88XVL7</accession>
<dbReference type="GO" id="GO:0005789">
    <property type="term" value="C:endoplasmic reticulum membrane"/>
    <property type="evidence" value="ECO:0007669"/>
    <property type="project" value="UniProtKB-SubCell"/>
</dbReference>
<evidence type="ECO:0000256" key="21">
    <source>
        <dbReference type="ARBA" id="ARBA00023160"/>
    </source>
</evidence>
<evidence type="ECO:0000256" key="25">
    <source>
        <dbReference type="ARBA" id="ARBA00036409"/>
    </source>
</evidence>
<evidence type="ECO:0000256" key="14">
    <source>
        <dbReference type="ARBA" id="ARBA00022824"/>
    </source>
</evidence>
<evidence type="ECO:0000256" key="29">
    <source>
        <dbReference type="SAM" id="SignalP"/>
    </source>
</evidence>
<evidence type="ECO:0000256" key="19">
    <source>
        <dbReference type="ARBA" id="ARBA00023004"/>
    </source>
</evidence>
<keyword evidence="16" id="KW-0492">Microsome</keyword>
<keyword evidence="20" id="KW-0443">Lipid metabolism</keyword>
<organism evidence="31 32">
    <name type="scientific">Pinctada imbricata</name>
    <name type="common">Atlantic pearl-oyster</name>
    <name type="synonym">Pinctada martensii</name>
    <dbReference type="NCBI Taxonomy" id="66713"/>
    <lineage>
        <taxon>Eukaryota</taxon>
        <taxon>Metazoa</taxon>
        <taxon>Spiralia</taxon>
        <taxon>Lophotrochozoa</taxon>
        <taxon>Mollusca</taxon>
        <taxon>Bivalvia</taxon>
        <taxon>Autobranchia</taxon>
        <taxon>Pteriomorphia</taxon>
        <taxon>Pterioida</taxon>
        <taxon>Pterioidea</taxon>
        <taxon>Pteriidae</taxon>
        <taxon>Pinctada</taxon>
    </lineage>
</organism>
<evidence type="ECO:0000256" key="9">
    <source>
        <dbReference type="ARBA" id="ARBA00022516"/>
    </source>
</evidence>
<evidence type="ECO:0000256" key="28">
    <source>
        <dbReference type="PROSITE-ProRule" id="PRU00076"/>
    </source>
</evidence>
<feature type="active site" description="Proton acceptor" evidence="26">
    <location>
        <position position="197"/>
    </location>
</feature>
<feature type="chain" id="PRO_5041701899" description="prostaglandin-endoperoxide synthase" evidence="29">
    <location>
        <begin position="23"/>
        <end position="528"/>
    </location>
</feature>
<dbReference type="EMBL" id="VSWD01000011">
    <property type="protein sequence ID" value="KAK3088071.1"/>
    <property type="molecule type" value="Genomic_DNA"/>
</dbReference>
<dbReference type="PANTHER" id="PTHR11903">
    <property type="entry name" value="PROSTAGLANDIN G/H SYNTHASE"/>
    <property type="match status" value="1"/>
</dbReference>
<dbReference type="PROSITE" id="PS50026">
    <property type="entry name" value="EGF_3"/>
    <property type="match status" value="1"/>
</dbReference>
<dbReference type="Pfam" id="PF03098">
    <property type="entry name" value="An_peroxidase"/>
    <property type="match status" value="1"/>
</dbReference>
<keyword evidence="28" id="KW-0245">EGF-like domain</keyword>
<dbReference type="AlphaFoldDB" id="A0AA88XVL7"/>
<evidence type="ECO:0000256" key="24">
    <source>
        <dbReference type="ARBA" id="ARBA00036358"/>
    </source>
</evidence>
<sequence length="528" mass="61256">MRVKDLALLSITLIVSITVAWGGNPCCSYPCENGGVCMTKGDNYYCDCTGLDFSGKNCETPTFMKRIKLWLKPAPSTLHSLMVNNKWLWNIVNNIGFLREYVMKKVLTMRADLIDSPPTYENHHDYITMDSQFNYSQYTRTLPPVPSDCPTPMGIWGKKEMPDVGEIVNAMFVRKEFLPDPRGSSTLFSFFAQHFTHCFFKTDIKKGPEFQWGGHGLDVTHVYGKNKHSENLLRSFKDGKMKTQVINGEEWPPNVDKVPVDMTYPGNVPKENRFAMGHEFYGLLPGLLMYGTIWVREHNRVCDIMKKEHPEWDDERLFQTVKLIILGETIKVVIEDYVQHLSNYNYKLMFKPDLLFGELFQYQNRIALEFNHLYHWHPLMPDEFNINGTKYNLKEFLFHPEVVVKHGMREFVDSLSKQRAGAFGPYNHGPFTIPVVRDLISHGRKLRLQPFNNYRKKFNMKPVKTFEELTGEKKLSKILQNFYGDINAVEFYVGLIAQKRREKAMFGETLVEIGAPYFTEGADDQPHM</sequence>
<dbReference type="Proteomes" id="UP001186944">
    <property type="component" value="Unassembled WGS sequence"/>
</dbReference>
<evidence type="ECO:0000256" key="12">
    <source>
        <dbReference type="ARBA" id="ARBA00022617"/>
    </source>
</evidence>
<comment type="catalytic activity">
    <reaction evidence="22">
        <text>(9Z,12Z)-octadecadienoate + AH2 + O2 = (9S)-hydroxy-(10E,12Z)-octadecadienoate + A + H2O</text>
        <dbReference type="Rhea" id="RHEA:75459"/>
        <dbReference type="ChEBI" id="CHEBI:13193"/>
        <dbReference type="ChEBI" id="CHEBI:15377"/>
        <dbReference type="ChEBI" id="CHEBI:15379"/>
        <dbReference type="ChEBI" id="CHEBI:17499"/>
        <dbReference type="ChEBI" id="CHEBI:30245"/>
        <dbReference type="ChEBI" id="CHEBI:77852"/>
    </reaction>
    <physiologicalReaction direction="left-to-right" evidence="22">
        <dbReference type="Rhea" id="RHEA:75460"/>
    </physiologicalReaction>
</comment>
<comment type="catalytic activity">
    <reaction evidence="23">
        <text>(9Z,12Z)-octadecadienoate + AH2 + O2 = (9R)-hydroxy-(10E,12Z)-octadecadienoate + A + H2O</text>
        <dbReference type="Rhea" id="RHEA:75447"/>
        <dbReference type="ChEBI" id="CHEBI:13193"/>
        <dbReference type="ChEBI" id="CHEBI:15377"/>
        <dbReference type="ChEBI" id="CHEBI:15379"/>
        <dbReference type="ChEBI" id="CHEBI:17499"/>
        <dbReference type="ChEBI" id="CHEBI:30245"/>
        <dbReference type="ChEBI" id="CHEBI:77895"/>
    </reaction>
    <physiologicalReaction direction="left-to-right" evidence="23">
        <dbReference type="Rhea" id="RHEA:75448"/>
    </physiologicalReaction>
</comment>
<dbReference type="InterPro" id="IPR000742">
    <property type="entry name" value="EGF"/>
</dbReference>
<protein>
    <recommendedName>
        <fullName evidence="7">prostaglandin-endoperoxide synthase</fullName>
        <ecNumber evidence="7">1.14.99.1</ecNumber>
    </recommendedName>
</protein>
<evidence type="ECO:0000256" key="11">
    <source>
        <dbReference type="ARBA" id="ARBA00022585"/>
    </source>
</evidence>
<name>A0AA88XVL7_PINIB</name>
<keyword evidence="29" id="KW-0732">Signal</keyword>
<dbReference type="SUPFAM" id="SSF57196">
    <property type="entry name" value="EGF/Laminin"/>
    <property type="match status" value="1"/>
</dbReference>
<evidence type="ECO:0000256" key="4">
    <source>
        <dbReference type="ARBA" id="ARBA00004702"/>
    </source>
</evidence>
<keyword evidence="19 27" id="KW-0408">Iron</keyword>
<keyword evidence="9" id="KW-0444">Lipid biosynthesis</keyword>
<evidence type="ECO:0000256" key="8">
    <source>
        <dbReference type="ARBA" id="ARBA00022501"/>
    </source>
</evidence>
<dbReference type="InterPro" id="IPR037120">
    <property type="entry name" value="Haem_peroxidase_sf_animal"/>
</dbReference>
<feature type="active site" description="For cyclooxygenase activity" evidence="26">
    <location>
        <position position="374"/>
    </location>
</feature>
<keyword evidence="11" id="KW-0643">Prostaglandin biosynthesis</keyword>
<feature type="binding site" evidence="27">
    <location>
        <position position="110"/>
    </location>
    <ligand>
        <name>substrate</name>
    </ligand>
</feature>
<evidence type="ECO:0000256" key="7">
    <source>
        <dbReference type="ARBA" id="ARBA00012440"/>
    </source>
</evidence>
<keyword evidence="12 27" id="KW-0349">Heme</keyword>
<evidence type="ECO:0000256" key="18">
    <source>
        <dbReference type="ARBA" id="ARBA00023002"/>
    </source>
</evidence>
<dbReference type="GO" id="GO:0006979">
    <property type="term" value="P:response to oxidative stress"/>
    <property type="evidence" value="ECO:0007669"/>
    <property type="project" value="InterPro"/>
</dbReference>
<comment type="caution">
    <text evidence="28">Lacks conserved residue(s) required for the propagation of feature annotation.</text>
</comment>
<feature type="domain" description="EGF-like" evidence="30">
    <location>
        <begin position="22"/>
        <end position="59"/>
    </location>
</feature>